<dbReference type="SUPFAM" id="SSF53850">
    <property type="entry name" value="Periplasmic binding protein-like II"/>
    <property type="match status" value="1"/>
</dbReference>
<feature type="binding site" evidence="4">
    <location>
        <position position="80"/>
    </location>
    <ligand>
        <name>molybdate</name>
        <dbReference type="ChEBI" id="CHEBI:36264"/>
    </ligand>
</feature>
<dbReference type="AlphaFoldDB" id="A0A542ZYQ2"/>
<dbReference type="Proteomes" id="UP000319746">
    <property type="component" value="Unassembled WGS sequence"/>
</dbReference>
<keyword evidence="2 4" id="KW-0479">Metal-binding</keyword>
<evidence type="ECO:0000256" key="5">
    <source>
        <dbReference type="SAM" id="SignalP"/>
    </source>
</evidence>
<dbReference type="NCBIfam" id="TIGR01256">
    <property type="entry name" value="modA"/>
    <property type="match status" value="1"/>
</dbReference>
<comment type="caution">
    <text evidence="6">The sequence shown here is derived from an EMBL/GenBank/DDBJ whole genome shotgun (WGS) entry which is preliminary data.</text>
</comment>
<keyword evidence="4" id="KW-0500">Molybdenum</keyword>
<dbReference type="GO" id="GO:0030973">
    <property type="term" value="F:molybdate ion binding"/>
    <property type="evidence" value="ECO:0007669"/>
    <property type="project" value="TreeGrafter"/>
</dbReference>
<dbReference type="GO" id="GO:0015689">
    <property type="term" value="P:molybdate ion transport"/>
    <property type="evidence" value="ECO:0007669"/>
    <property type="project" value="InterPro"/>
</dbReference>
<dbReference type="OrthoDB" id="9785015at2"/>
<protein>
    <submittedName>
        <fullName evidence="6">Molybdate transport system substrate-binding protein</fullName>
    </submittedName>
</protein>
<dbReference type="PROSITE" id="PS51257">
    <property type="entry name" value="PROKAR_LIPOPROTEIN"/>
    <property type="match status" value="1"/>
</dbReference>
<reference evidence="6 7" key="1">
    <citation type="submission" date="2019-06" db="EMBL/GenBank/DDBJ databases">
        <title>Sequencing the genomes of 1000 actinobacteria strains.</title>
        <authorList>
            <person name="Klenk H.-P."/>
        </authorList>
    </citation>
    <scope>NUCLEOTIDE SEQUENCE [LARGE SCALE GENOMIC DNA]</scope>
    <source>
        <strain evidence="6 7">DSM 24083</strain>
    </source>
</reference>
<dbReference type="InterPro" id="IPR050682">
    <property type="entry name" value="ModA/WtpA"/>
</dbReference>
<evidence type="ECO:0000313" key="7">
    <source>
        <dbReference type="Proteomes" id="UP000319746"/>
    </source>
</evidence>
<gene>
    <name evidence="6" type="ORF">FB556_2668</name>
</gene>
<dbReference type="InterPro" id="IPR005950">
    <property type="entry name" value="ModA"/>
</dbReference>
<evidence type="ECO:0000256" key="4">
    <source>
        <dbReference type="PIRSR" id="PIRSR004846-1"/>
    </source>
</evidence>
<accession>A0A542ZYQ2</accession>
<evidence type="ECO:0000256" key="1">
    <source>
        <dbReference type="ARBA" id="ARBA00009175"/>
    </source>
</evidence>
<dbReference type="PIRSF" id="PIRSF004846">
    <property type="entry name" value="ModA"/>
    <property type="match status" value="1"/>
</dbReference>
<feature type="binding site" evidence="4">
    <location>
        <position position="202"/>
    </location>
    <ligand>
        <name>molybdate</name>
        <dbReference type="ChEBI" id="CHEBI:36264"/>
    </ligand>
</feature>
<dbReference type="PANTHER" id="PTHR30632:SF0">
    <property type="entry name" value="SULFATE-BINDING PROTEIN"/>
    <property type="match status" value="1"/>
</dbReference>
<feature type="signal peptide" evidence="5">
    <location>
        <begin position="1"/>
        <end position="26"/>
    </location>
</feature>
<dbReference type="PANTHER" id="PTHR30632">
    <property type="entry name" value="MOLYBDATE-BINDING PERIPLASMIC PROTEIN"/>
    <property type="match status" value="1"/>
</dbReference>
<keyword evidence="7" id="KW-1185">Reference proteome</keyword>
<dbReference type="Gene3D" id="3.40.190.10">
    <property type="entry name" value="Periplasmic binding protein-like II"/>
    <property type="match status" value="2"/>
</dbReference>
<feature type="binding site" evidence="4">
    <location>
        <position position="184"/>
    </location>
    <ligand>
        <name>molybdate</name>
        <dbReference type="ChEBI" id="CHEBI:36264"/>
    </ligand>
</feature>
<sequence>MKRALTTLTTMASVIILMLTGCSANSSTPEVSESDATATGEEATLNVLAAASLQKSLEEISEEFTAQHPDVTIDFNFAGSATLVHNLDSGSPADILASADELNMDKAEQAHLIDADTRTLFASNTLVGIVPVDNPAQVSNLQEATANGVNLVICAPQVPCGALSQRLAEAVGVNLQPASEEQQVVDVLGKVRSGQADAGLVYATDAGLAPNEVSTFEIEGADEELNYYPIARTANSEHPDVAETFIEFVKSDTGRSILEAHGFTTP</sequence>
<comment type="similarity">
    <text evidence="1">Belongs to the bacterial solute-binding protein ModA family.</text>
</comment>
<evidence type="ECO:0000313" key="6">
    <source>
        <dbReference type="EMBL" id="TQL65474.1"/>
    </source>
</evidence>
<dbReference type="GO" id="GO:0046872">
    <property type="term" value="F:metal ion binding"/>
    <property type="evidence" value="ECO:0007669"/>
    <property type="project" value="UniProtKB-KW"/>
</dbReference>
<feature type="binding site" evidence="4">
    <location>
        <position position="52"/>
    </location>
    <ligand>
        <name>molybdate</name>
        <dbReference type="ChEBI" id="CHEBI:36264"/>
    </ligand>
</feature>
<evidence type="ECO:0000256" key="3">
    <source>
        <dbReference type="ARBA" id="ARBA00022729"/>
    </source>
</evidence>
<organism evidence="6 7">
    <name type="scientific">Enteractinococcus coprophilus</name>
    <dbReference type="NCBI Taxonomy" id="1027633"/>
    <lineage>
        <taxon>Bacteria</taxon>
        <taxon>Bacillati</taxon>
        <taxon>Actinomycetota</taxon>
        <taxon>Actinomycetes</taxon>
        <taxon>Micrococcales</taxon>
        <taxon>Micrococcaceae</taxon>
    </lineage>
</organism>
<evidence type="ECO:0000256" key="2">
    <source>
        <dbReference type="ARBA" id="ARBA00022723"/>
    </source>
</evidence>
<name>A0A542ZYQ2_9MICC</name>
<proteinExistence type="inferred from homology"/>
<dbReference type="Pfam" id="PF13531">
    <property type="entry name" value="SBP_bac_11"/>
    <property type="match status" value="1"/>
</dbReference>
<feature type="chain" id="PRO_5039714868" evidence="5">
    <location>
        <begin position="27"/>
        <end position="266"/>
    </location>
</feature>
<dbReference type="EMBL" id="VFOU01000005">
    <property type="protein sequence ID" value="TQL65474.1"/>
    <property type="molecule type" value="Genomic_DNA"/>
</dbReference>
<keyword evidence="3 5" id="KW-0732">Signal</keyword>